<accession>A0A918ZR38</accession>
<keyword evidence="3" id="KW-1185">Reference proteome</keyword>
<proteinExistence type="predicted"/>
<dbReference type="Proteomes" id="UP000608024">
    <property type="component" value="Unassembled WGS sequence"/>
</dbReference>
<protein>
    <submittedName>
        <fullName evidence="2">Uncharacterized protein</fullName>
    </submittedName>
</protein>
<organism evidence="2 3">
    <name type="scientific">Streptomyces longispororuber</name>
    <dbReference type="NCBI Taxonomy" id="68230"/>
    <lineage>
        <taxon>Bacteria</taxon>
        <taxon>Bacillati</taxon>
        <taxon>Actinomycetota</taxon>
        <taxon>Actinomycetes</taxon>
        <taxon>Kitasatosporales</taxon>
        <taxon>Streptomycetaceae</taxon>
        <taxon>Streptomyces</taxon>
    </lineage>
</organism>
<name>A0A918ZR38_9ACTN</name>
<gene>
    <name evidence="2" type="ORF">GCM10018785_39230</name>
</gene>
<comment type="caution">
    <text evidence="2">The sequence shown here is derived from an EMBL/GenBank/DDBJ whole genome shotgun (WGS) entry which is preliminary data.</text>
</comment>
<evidence type="ECO:0000313" key="3">
    <source>
        <dbReference type="Proteomes" id="UP000608024"/>
    </source>
</evidence>
<sequence>MPVRVGCGAPGVVPREPDTLENARREAEVTSGPVRRRTGRADTERLRGGRYGSAGSDP</sequence>
<evidence type="ECO:0000313" key="2">
    <source>
        <dbReference type="EMBL" id="GHE66570.1"/>
    </source>
</evidence>
<feature type="compositionally biased region" description="Basic and acidic residues" evidence="1">
    <location>
        <begin position="15"/>
        <end position="28"/>
    </location>
</feature>
<dbReference type="EMBL" id="BNBT01000057">
    <property type="protein sequence ID" value="GHE66570.1"/>
    <property type="molecule type" value="Genomic_DNA"/>
</dbReference>
<feature type="region of interest" description="Disordered" evidence="1">
    <location>
        <begin position="1"/>
        <end position="58"/>
    </location>
</feature>
<dbReference type="AlphaFoldDB" id="A0A918ZR38"/>
<reference evidence="2" key="2">
    <citation type="submission" date="2020-09" db="EMBL/GenBank/DDBJ databases">
        <authorList>
            <person name="Sun Q."/>
            <person name="Ohkuma M."/>
        </authorList>
    </citation>
    <scope>NUCLEOTIDE SEQUENCE</scope>
    <source>
        <strain evidence="2">JCM 4784</strain>
    </source>
</reference>
<evidence type="ECO:0000256" key="1">
    <source>
        <dbReference type="SAM" id="MobiDB-lite"/>
    </source>
</evidence>
<reference evidence="2" key="1">
    <citation type="journal article" date="2014" name="Int. J. Syst. Evol. Microbiol.">
        <title>Complete genome sequence of Corynebacterium casei LMG S-19264T (=DSM 44701T), isolated from a smear-ripened cheese.</title>
        <authorList>
            <consortium name="US DOE Joint Genome Institute (JGI-PGF)"/>
            <person name="Walter F."/>
            <person name="Albersmeier A."/>
            <person name="Kalinowski J."/>
            <person name="Ruckert C."/>
        </authorList>
    </citation>
    <scope>NUCLEOTIDE SEQUENCE</scope>
    <source>
        <strain evidence="2">JCM 4784</strain>
    </source>
</reference>